<evidence type="ECO:0000259" key="1">
    <source>
        <dbReference type="PROSITE" id="PS51704"/>
    </source>
</evidence>
<evidence type="ECO:0000313" key="3">
    <source>
        <dbReference type="Proteomes" id="UP000039865"/>
    </source>
</evidence>
<dbReference type="SUPFAM" id="SSF51695">
    <property type="entry name" value="PLC-like phosphodiesterases"/>
    <property type="match status" value="1"/>
</dbReference>
<dbReference type="PANTHER" id="PTHR46211:SF14">
    <property type="entry name" value="GLYCEROPHOSPHODIESTER PHOSPHODIESTERASE"/>
    <property type="match status" value="1"/>
</dbReference>
<dbReference type="GO" id="GO:0008081">
    <property type="term" value="F:phosphoric diester hydrolase activity"/>
    <property type="evidence" value="ECO:0007669"/>
    <property type="project" value="InterPro"/>
</dbReference>
<dbReference type="GO" id="GO:0006629">
    <property type="term" value="P:lipid metabolic process"/>
    <property type="evidence" value="ECO:0007669"/>
    <property type="project" value="InterPro"/>
</dbReference>
<proteinExistence type="predicted"/>
<reference evidence="2 3" key="1">
    <citation type="submission" date="2014-06" db="EMBL/GenBank/DDBJ databases">
        <authorList>
            <person name="Swart Estienne"/>
        </authorList>
    </citation>
    <scope>NUCLEOTIDE SEQUENCE [LARGE SCALE GENOMIC DNA]</scope>
    <source>
        <strain evidence="2 3">130c</strain>
    </source>
</reference>
<dbReference type="InParanoid" id="A0A078APP8"/>
<dbReference type="Gene3D" id="3.20.20.190">
    <property type="entry name" value="Phosphatidylinositol (PI) phosphodiesterase"/>
    <property type="match status" value="1"/>
</dbReference>
<evidence type="ECO:0000313" key="2">
    <source>
        <dbReference type="EMBL" id="CDW84350.1"/>
    </source>
</evidence>
<dbReference type="OrthoDB" id="312614at2759"/>
<dbReference type="Pfam" id="PF03009">
    <property type="entry name" value="GDPD"/>
    <property type="match status" value="1"/>
</dbReference>
<keyword evidence="3" id="KW-1185">Reference proteome</keyword>
<dbReference type="PROSITE" id="PS50007">
    <property type="entry name" value="PIPLC_X_DOMAIN"/>
    <property type="match status" value="1"/>
</dbReference>
<protein>
    <submittedName>
        <fullName evidence="2">Glycerophosphoryl diester phosphodiesterase</fullName>
    </submittedName>
</protein>
<accession>A0A078APP8</accession>
<sequence>MQIQGHRGGFQPENTMKCFGQAIEAGIEAIEIDIWLTNDGVPIILHGGDNGELNHHFEFQDTHYIFEKSYSELLQYDLGDGQKIPTLEDLIIFNQKRLFINIELKVPREENVKSRYNYLKCSEKIFELIKKHNISQNHIETIYLMNFHQEPLPEPSAYTDLGHGINVSSKYITQEVVDLCHMNGQKVGVWVSSKVEIESDVMYERLLKMGVDFVCSDYPLSVLAAQTRYHEIHTLMNSDLECISDQSCFSETIEDITNFESDQIYSESGSEKYFIDSQISSSNYLPIYESE</sequence>
<dbReference type="EMBL" id="CCKQ01012724">
    <property type="protein sequence ID" value="CDW84350.1"/>
    <property type="molecule type" value="Genomic_DNA"/>
</dbReference>
<name>A0A078APP8_STYLE</name>
<dbReference type="InterPro" id="IPR017946">
    <property type="entry name" value="PLC-like_Pdiesterase_TIM-brl"/>
</dbReference>
<dbReference type="Proteomes" id="UP000039865">
    <property type="component" value="Unassembled WGS sequence"/>
</dbReference>
<dbReference type="InterPro" id="IPR030395">
    <property type="entry name" value="GP_PDE_dom"/>
</dbReference>
<dbReference type="AlphaFoldDB" id="A0A078APP8"/>
<dbReference type="PANTHER" id="PTHR46211">
    <property type="entry name" value="GLYCEROPHOSPHORYL DIESTER PHOSPHODIESTERASE"/>
    <property type="match status" value="1"/>
</dbReference>
<gene>
    <name evidence="2" type="primary">Contig4236.g4537</name>
    <name evidence="2" type="ORF">STYLEM_13410</name>
</gene>
<organism evidence="2 3">
    <name type="scientific">Stylonychia lemnae</name>
    <name type="common">Ciliate</name>
    <dbReference type="NCBI Taxonomy" id="5949"/>
    <lineage>
        <taxon>Eukaryota</taxon>
        <taxon>Sar</taxon>
        <taxon>Alveolata</taxon>
        <taxon>Ciliophora</taxon>
        <taxon>Intramacronucleata</taxon>
        <taxon>Spirotrichea</taxon>
        <taxon>Stichotrichia</taxon>
        <taxon>Sporadotrichida</taxon>
        <taxon>Oxytrichidae</taxon>
        <taxon>Stylonychinae</taxon>
        <taxon>Stylonychia</taxon>
    </lineage>
</organism>
<feature type="domain" description="GP-PDE" evidence="1">
    <location>
        <begin position="1"/>
        <end position="226"/>
    </location>
</feature>
<dbReference type="PROSITE" id="PS51704">
    <property type="entry name" value="GP_PDE"/>
    <property type="match status" value="1"/>
</dbReference>